<keyword evidence="1" id="KW-0732">Signal</keyword>
<evidence type="ECO:0000313" key="2">
    <source>
        <dbReference type="EMBL" id="MFD1601987.1"/>
    </source>
</evidence>
<dbReference type="PROSITE" id="PS51257">
    <property type="entry name" value="PROKAR_LIPOPROTEIN"/>
    <property type="match status" value="1"/>
</dbReference>
<reference evidence="3" key="1">
    <citation type="journal article" date="2019" name="Int. J. Syst. Evol. Microbiol.">
        <title>The Global Catalogue of Microorganisms (GCM) 10K type strain sequencing project: providing services to taxonomists for standard genome sequencing and annotation.</title>
        <authorList>
            <consortium name="The Broad Institute Genomics Platform"/>
            <consortium name="The Broad Institute Genome Sequencing Center for Infectious Disease"/>
            <person name="Wu L."/>
            <person name="Ma J."/>
        </authorList>
    </citation>
    <scope>NUCLEOTIDE SEQUENCE [LARGE SCALE GENOMIC DNA]</scope>
    <source>
        <strain evidence="3">CCUG 70865</strain>
    </source>
</reference>
<dbReference type="Proteomes" id="UP001597138">
    <property type="component" value="Unassembled WGS sequence"/>
</dbReference>
<gene>
    <name evidence="2" type="ORF">ACFSC2_04465</name>
</gene>
<accession>A0ABW4HAM9</accession>
<organism evidence="2 3">
    <name type="scientific">Flavobacterium artemisiae</name>
    <dbReference type="NCBI Taxonomy" id="2126556"/>
    <lineage>
        <taxon>Bacteria</taxon>
        <taxon>Pseudomonadati</taxon>
        <taxon>Bacteroidota</taxon>
        <taxon>Flavobacteriia</taxon>
        <taxon>Flavobacteriales</taxon>
        <taxon>Flavobacteriaceae</taxon>
        <taxon>Flavobacterium</taxon>
    </lineage>
</organism>
<comment type="caution">
    <text evidence="2">The sequence shown here is derived from an EMBL/GenBank/DDBJ whole genome shotgun (WGS) entry which is preliminary data.</text>
</comment>
<proteinExistence type="predicted"/>
<evidence type="ECO:0000256" key="1">
    <source>
        <dbReference type="SAM" id="SignalP"/>
    </source>
</evidence>
<sequence>MIKIIKPSLVITLILLTLTAVSCKKDSKATKTSNTEVVDLKQTPEVEEQAVEVKKEPADFIPKSYVPFDTIYGDLNKDGAEDLVYIIKGTDKSKFVTDEYRGELDRNRRGIIVLLNTKNGYELAVKNYNCFSSENEDGGVYYAPELDIEISKGKLYVHYAHGRYGYWRYTFRLQNNDLELIGYDASDNHGPIVLSDISINFLTGQKIVNRNVNENTYDGDEIFEKTVSKIERKKLTKLSEIKDFDEFDTREE</sequence>
<evidence type="ECO:0000313" key="3">
    <source>
        <dbReference type="Proteomes" id="UP001597138"/>
    </source>
</evidence>
<feature type="signal peptide" evidence="1">
    <location>
        <begin position="1"/>
        <end position="22"/>
    </location>
</feature>
<dbReference type="EMBL" id="JBHUDZ010000003">
    <property type="protein sequence ID" value="MFD1601987.1"/>
    <property type="molecule type" value="Genomic_DNA"/>
</dbReference>
<keyword evidence="3" id="KW-1185">Reference proteome</keyword>
<dbReference type="RefSeq" id="WP_379817613.1">
    <property type="nucleotide sequence ID" value="NZ_JBHUDZ010000003.1"/>
</dbReference>
<evidence type="ECO:0008006" key="4">
    <source>
        <dbReference type="Google" id="ProtNLM"/>
    </source>
</evidence>
<feature type="chain" id="PRO_5047226830" description="Lipoprotein" evidence="1">
    <location>
        <begin position="23"/>
        <end position="252"/>
    </location>
</feature>
<name>A0ABW4HAM9_9FLAO</name>
<protein>
    <recommendedName>
        <fullName evidence="4">Lipoprotein</fullName>
    </recommendedName>
</protein>